<evidence type="ECO:0000313" key="3">
    <source>
        <dbReference type="Proteomes" id="UP001348149"/>
    </source>
</evidence>
<dbReference type="InterPro" id="IPR006342">
    <property type="entry name" value="FkbM_mtfrase"/>
</dbReference>
<reference evidence="2 3" key="1">
    <citation type="submission" date="2024-01" db="EMBL/GenBank/DDBJ databases">
        <title>Mesobacterium rodlantinim sp. nov., isolated from shallow sea hydrothermal systems off Kueishantao Island.</title>
        <authorList>
            <person name="Su Z."/>
            <person name="Tang K."/>
        </authorList>
    </citation>
    <scope>NUCLEOTIDE SEQUENCE [LARGE SCALE GENOMIC DNA]</scope>
    <source>
        <strain evidence="2 3">TK19101</strain>
    </source>
</reference>
<protein>
    <submittedName>
        <fullName evidence="2">FkbM family methyltransferase</fullName>
    </submittedName>
</protein>
<dbReference type="EMBL" id="JAYLLH010000007">
    <property type="protein sequence ID" value="MEC3860965.1"/>
    <property type="molecule type" value="Genomic_DNA"/>
</dbReference>
<dbReference type="GO" id="GO:0032259">
    <property type="term" value="P:methylation"/>
    <property type="evidence" value="ECO:0007669"/>
    <property type="project" value="UniProtKB-KW"/>
</dbReference>
<dbReference type="RefSeq" id="WP_326296616.1">
    <property type="nucleotide sequence ID" value="NZ_JAYLLH010000007.1"/>
</dbReference>
<keyword evidence="2" id="KW-0808">Transferase</keyword>
<name>A0ABU6HGJ2_9RHOB</name>
<dbReference type="Pfam" id="PF05050">
    <property type="entry name" value="Methyltransf_21"/>
    <property type="match status" value="1"/>
</dbReference>
<organism evidence="2 3">
    <name type="scientific">Mesobacterium hydrothermale</name>
    <dbReference type="NCBI Taxonomy" id="3111907"/>
    <lineage>
        <taxon>Bacteria</taxon>
        <taxon>Pseudomonadati</taxon>
        <taxon>Pseudomonadota</taxon>
        <taxon>Alphaproteobacteria</taxon>
        <taxon>Rhodobacterales</taxon>
        <taxon>Roseobacteraceae</taxon>
        <taxon>Mesobacterium</taxon>
    </lineage>
</organism>
<dbReference type="SUPFAM" id="SSF53335">
    <property type="entry name" value="S-adenosyl-L-methionine-dependent methyltransferases"/>
    <property type="match status" value="1"/>
</dbReference>
<evidence type="ECO:0000313" key="2">
    <source>
        <dbReference type="EMBL" id="MEC3860965.1"/>
    </source>
</evidence>
<keyword evidence="3" id="KW-1185">Reference proteome</keyword>
<comment type="caution">
    <text evidence="2">The sequence shown here is derived from an EMBL/GenBank/DDBJ whole genome shotgun (WGS) entry which is preliminary data.</text>
</comment>
<dbReference type="Proteomes" id="UP001348149">
    <property type="component" value="Unassembled WGS sequence"/>
</dbReference>
<sequence length="280" mass="31480">MDFLYPLTRWQRKRRKRKERLARDTAFQQLLDRDGLTPVEVLADVLPGLEPMATGFDLVRIGGARDGGYLLPDDLDGLAASFSPGVNVMVDFDLDMAARGVPVFMADASVDGPPVQNPLFDFEKLFLGPETRPGFITLDDWVAGKAPAQGDLLLQIDIEGAEWDVLDTVSDAVLNRFRIIALEVHDFHEVFRDGAAAQKLRVLKRLGRDFVVAHVHINNCDAPMSLGRLSVPPTFEITYLRRDRVTDLRPAAPLPHPLDTPNDRRNVDFVMPPVWRDFRM</sequence>
<evidence type="ECO:0000259" key="1">
    <source>
        <dbReference type="Pfam" id="PF05050"/>
    </source>
</evidence>
<accession>A0ABU6HGJ2</accession>
<proteinExistence type="predicted"/>
<dbReference type="GO" id="GO:0008168">
    <property type="term" value="F:methyltransferase activity"/>
    <property type="evidence" value="ECO:0007669"/>
    <property type="project" value="UniProtKB-KW"/>
</dbReference>
<feature type="domain" description="Methyltransferase FkbM" evidence="1">
    <location>
        <begin position="136"/>
        <end position="197"/>
    </location>
</feature>
<dbReference type="InterPro" id="IPR029063">
    <property type="entry name" value="SAM-dependent_MTases_sf"/>
</dbReference>
<keyword evidence="2" id="KW-0489">Methyltransferase</keyword>
<gene>
    <name evidence="2" type="ORF">VK792_06685</name>
</gene>
<dbReference type="Gene3D" id="3.40.50.150">
    <property type="entry name" value="Vaccinia Virus protein VP39"/>
    <property type="match status" value="1"/>
</dbReference>